<feature type="transmembrane region" description="Helical" evidence="1">
    <location>
        <begin position="9"/>
        <end position="29"/>
    </location>
</feature>
<evidence type="ECO:0000313" key="3">
    <source>
        <dbReference type="WBParaSite" id="PSAMB.scaffold2105size25369.g16368.t1"/>
    </source>
</evidence>
<evidence type="ECO:0000256" key="1">
    <source>
        <dbReference type="SAM" id="Phobius"/>
    </source>
</evidence>
<keyword evidence="2" id="KW-1185">Reference proteome</keyword>
<dbReference type="Proteomes" id="UP000887566">
    <property type="component" value="Unplaced"/>
</dbReference>
<feature type="transmembrane region" description="Helical" evidence="1">
    <location>
        <begin position="200"/>
        <end position="223"/>
    </location>
</feature>
<accession>A0A914VJB4</accession>
<proteinExistence type="predicted"/>
<evidence type="ECO:0000313" key="2">
    <source>
        <dbReference type="Proteomes" id="UP000887566"/>
    </source>
</evidence>
<organism evidence="2 3">
    <name type="scientific">Plectus sambesii</name>
    <dbReference type="NCBI Taxonomy" id="2011161"/>
    <lineage>
        <taxon>Eukaryota</taxon>
        <taxon>Metazoa</taxon>
        <taxon>Ecdysozoa</taxon>
        <taxon>Nematoda</taxon>
        <taxon>Chromadorea</taxon>
        <taxon>Plectida</taxon>
        <taxon>Plectina</taxon>
        <taxon>Plectoidea</taxon>
        <taxon>Plectidae</taxon>
        <taxon>Plectus</taxon>
    </lineage>
</organism>
<protein>
    <submittedName>
        <fullName evidence="3">Uncharacterized protein</fullName>
    </submittedName>
</protein>
<keyword evidence="1" id="KW-0472">Membrane</keyword>
<dbReference type="WBParaSite" id="PSAMB.scaffold2105size25369.g16368.t1">
    <property type="protein sequence ID" value="PSAMB.scaffold2105size25369.g16368.t1"/>
    <property type="gene ID" value="PSAMB.scaffold2105size25369.g16368"/>
</dbReference>
<feature type="transmembrane region" description="Helical" evidence="1">
    <location>
        <begin position="140"/>
        <end position="160"/>
    </location>
</feature>
<keyword evidence="1" id="KW-0812">Transmembrane</keyword>
<feature type="transmembrane region" description="Helical" evidence="1">
    <location>
        <begin position="104"/>
        <end position="128"/>
    </location>
</feature>
<sequence length="248" mass="26806">MKLFSIVSVALRLFILLLVIIAVILILTAPGVCYRRSIGSQTSYEICPNSNFLSTNILPNNNAFQPGFGVNPNNAFGASSGYPMDASRWSSQYDQHMRGDGQRVWGQVAIIVIALLVAIPAPIMGIVAMFSTKRLIATQIALIVLGLVVFLILGALETWYATGYSHMGEYISHSSLNGCILNQGIPGLSNCEVLFVVKGWAAAASLLFLSAFFSLADAVVTFATRNNKEAKMNVAPVVWTKKTTRVSI</sequence>
<dbReference type="AlphaFoldDB" id="A0A914VJB4"/>
<name>A0A914VJB4_9BILA</name>
<keyword evidence="1" id="KW-1133">Transmembrane helix</keyword>
<reference evidence="3" key="1">
    <citation type="submission" date="2022-11" db="UniProtKB">
        <authorList>
            <consortium name="WormBaseParasite"/>
        </authorList>
    </citation>
    <scope>IDENTIFICATION</scope>
</reference>